<evidence type="ECO:0000259" key="10">
    <source>
        <dbReference type="Pfam" id="PF25954"/>
    </source>
</evidence>
<sequence>MDQTHMADHRLAPERPARTRIAQVVWRRKWQIGGAVLLAVALAWVLTRWLLGPEVVVYPVTRGELVKTVVASGHVETAFRVEIGSQITGMVREVLVDEGQAVTQGQPLVALETNELKALEVQADGAKAQAEARVRQMRELTRPAAEEALKQAKANLANAEAAYDRAQQLAKSGAGTRVTLDDATKNIDVARTQVRTAELQVYTSSPGGSDYVMAETQLNQASANLEMVQARLGYATITAPRDGVLITRNVERGAVVQAGKALLVLAPAGDMQLVLQIDEKNLGLLKLGQTALASADAYPDQRFAATVTYINPSVDITRASVEVKLTVVDPPAYLRQDMTVSVDIAVDRRAAAVIVPARTVHDATSAAPWVLVVRDGRARVQKVRIGLRAGEYVEILEGVAPGEMVLPLSSGVRAGQRIRPVQA</sequence>
<evidence type="ECO:0000259" key="9">
    <source>
        <dbReference type="Pfam" id="PF25917"/>
    </source>
</evidence>
<dbReference type="Pfam" id="PF25954">
    <property type="entry name" value="Beta-barrel_RND_2"/>
    <property type="match status" value="1"/>
</dbReference>
<dbReference type="Gene3D" id="2.40.420.20">
    <property type="match status" value="1"/>
</dbReference>
<evidence type="ECO:0000256" key="1">
    <source>
        <dbReference type="ARBA" id="ARBA00004418"/>
    </source>
</evidence>
<reference evidence="11" key="1">
    <citation type="submission" date="2022-12" db="EMBL/GenBank/DDBJ databases">
        <title>Reference genome sequencing for broad-spectrum identification of bacterial and archaeal isolates by mass spectrometry.</title>
        <authorList>
            <person name="Sekiguchi Y."/>
            <person name="Tourlousse D.M."/>
        </authorList>
    </citation>
    <scope>NUCLEOTIDE SEQUENCE</scope>
    <source>
        <strain evidence="11">301</strain>
    </source>
</reference>
<keyword evidence="4" id="KW-0732">Signal</keyword>
<dbReference type="GO" id="GO:0016020">
    <property type="term" value="C:membrane"/>
    <property type="evidence" value="ECO:0007669"/>
    <property type="project" value="InterPro"/>
</dbReference>
<dbReference type="Proteomes" id="UP001144397">
    <property type="component" value="Unassembled WGS sequence"/>
</dbReference>
<name>A0A9W6CKJ9_XANFL</name>
<evidence type="ECO:0000256" key="5">
    <source>
        <dbReference type="ARBA" id="ARBA00022764"/>
    </source>
</evidence>
<evidence type="ECO:0000256" key="3">
    <source>
        <dbReference type="ARBA" id="ARBA00010602"/>
    </source>
</evidence>
<evidence type="ECO:0000256" key="2">
    <source>
        <dbReference type="ARBA" id="ARBA00009477"/>
    </source>
</evidence>
<dbReference type="GO" id="GO:0042597">
    <property type="term" value="C:periplasmic space"/>
    <property type="evidence" value="ECO:0007669"/>
    <property type="project" value="UniProtKB-SubCell"/>
</dbReference>
<feature type="coiled-coil region" evidence="7">
    <location>
        <begin position="109"/>
        <end position="231"/>
    </location>
</feature>
<evidence type="ECO:0000256" key="8">
    <source>
        <dbReference type="SAM" id="Phobius"/>
    </source>
</evidence>
<dbReference type="GO" id="GO:0022857">
    <property type="term" value="F:transmembrane transporter activity"/>
    <property type="evidence" value="ECO:0007669"/>
    <property type="project" value="InterPro"/>
</dbReference>
<dbReference type="InterPro" id="IPR058792">
    <property type="entry name" value="Beta-barrel_RND_2"/>
</dbReference>
<evidence type="ECO:0000256" key="4">
    <source>
        <dbReference type="ARBA" id="ARBA00022729"/>
    </source>
</evidence>
<keyword evidence="8" id="KW-0472">Membrane</keyword>
<comment type="similarity">
    <text evidence="3">Belongs to the UPF0194 family.</text>
</comment>
<accession>A0A9W6CKJ9</accession>
<evidence type="ECO:0000313" key="12">
    <source>
        <dbReference type="Proteomes" id="UP001144397"/>
    </source>
</evidence>
<keyword evidence="8" id="KW-0812">Transmembrane</keyword>
<evidence type="ECO:0000256" key="6">
    <source>
        <dbReference type="ARBA" id="ARBA00023054"/>
    </source>
</evidence>
<evidence type="ECO:0000313" key="11">
    <source>
        <dbReference type="EMBL" id="GLI21786.1"/>
    </source>
</evidence>
<proteinExistence type="inferred from homology"/>
<feature type="transmembrane region" description="Helical" evidence="8">
    <location>
        <begin position="30"/>
        <end position="51"/>
    </location>
</feature>
<dbReference type="EMBL" id="BSDO01000002">
    <property type="protein sequence ID" value="GLI21786.1"/>
    <property type="molecule type" value="Genomic_DNA"/>
</dbReference>
<organism evidence="11 12">
    <name type="scientific">Xanthobacter flavus</name>
    <dbReference type="NCBI Taxonomy" id="281"/>
    <lineage>
        <taxon>Bacteria</taxon>
        <taxon>Pseudomonadati</taxon>
        <taxon>Pseudomonadota</taxon>
        <taxon>Alphaproteobacteria</taxon>
        <taxon>Hyphomicrobiales</taxon>
        <taxon>Xanthobacteraceae</taxon>
        <taxon>Xanthobacter</taxon>
    </lineage>
</organism>
<dbReference type="InterPro" id="IPR006143">
    <property type="entry name" value="RND_pump_MFP"/>
</dbReference>
<dbReference type="InterPro" id="IPR058625">
    <property type="entry name" value="MdtA-like_BSH"/>
</dbReference>
<evidence type="ECO:0000256" key="7">
    <source>
        <dbReference type="SAM" id="Coils"/>
    </source>
</evidence>
<keyword evidence="6 7" id="KW-0175">Coiled coil</keyword>
<dbReference type="SUPFAM" id="SSF111369">
    <property type="entry name" value="HlyD-like secretion proteins"/>
    <property type="match status" value="3"/>
</dbReference>
<protein>
    <submittedName>
        <fullName evidence="11">Permease</fullName>
    </submittedName>
</protein>
<dbReference type="NCBIfam" id="TIGR01730">
    <property type="entry name" value="RND_mfp"/>
    <property type="match status" value="1"/>
</dbReference>
<dbReference type="Gene3D" id="2.40.30.170">
    <property type="match status" value="1"/>
</dbReference>
<dbReference type="PANTHER" id="PTHR32347">
    <property type="entry name" value="EFFLUX SYSTEM COMPONENT YKNX-RELATED"/>
    <property type="match status" value="1"/>
</dbReference>
<dbReference type="Gene3D" id="2.40.50.100">
    <property type="match status" value="2"/>
</dbReference>
<dbReference type="Pfam" id="PF25917">
    <property type="entry name" value="BSH_RND"/>
    <property type="match status" value="1"/>
</dbReference>
<comment type="similarity">
    <text evidence="2">Belongs to the membrane fusion protein (MFP) (TC 8.A.1) family.</text>
</comment>
<gene>
    <name evidence="11" type="ORF">XFLAVUS301_14600</name>
</gene>
<dbReference type="PANTHER" id="PTHR32347:SF29">
    <property type="entry name" value="UPF0194 MEMBRANE PROTEIN YBHG"/>
    <property type="match status" value="1"/>
</dbReference>
<keyword evidence="8" id="KW-1133">Transmembrane helix</keyword>
<keyword evidence="5" id="KW-0574">Periplasm</keyword>
<feature type="domain" description="Multidrug resistance protein MdtA-like barrel-sandwich hybrid" evidence="9">
    <location>
        <begin position="81"/>
        <end position="262"/>
    </location>
</feature>
<feature type="domain" description="CusB-like beta-barrel" evidence="10">
    <location>
        <begin position="274"/>
        <end position="345"/>
    </location>
</feature>
<dbReference type="AlphaFoldDB" id="A0A9W6CKJ9"/>
<dbReference type="InterPro" id="IPR050465">
    <property type="entry name" value="UPF0194_transport"/>
</dbReference>
<dbReference type="Gene3D" id="1.10.287.470">
    <property type="entry name" value="Helix hairpin bin"/>
    <property type="match status" value="2"/>
</dbReference>
<comment type="subcellular location">
    <subcellularLocation>
        <location evidence="1">Periplasm</location>
    </subcellularLocation>
</comment>
<comment type="caution">
    <text evidence="11">The sequence shown here is derived from an EMBL/GenBank/DDBJ whole genome shotgun (WGS) entry which is preliminary data.</text>
</comment>